<dbReference type="InterPro" id="IPR017452">
    <property type="entry name" value="GPCR_Rhodpsn_7TM"/>
</dbReference>
<keyword evidence="5 13" id="KW-0812">Transmembrane</keyword>
<dbReference type="Ensembl" id="ENSUAMT00000028493.1">
    <property type="protein sequence ID" value="ENSUAMP00000025526.1"/>
    <property type="gene ID" value="ENSUAMG00000019869.1"/>
</dbReference>
<feature type="transmembrane region" description="Helical" evidence="14">
    <location>
        <begin position="139"/>
        <end position="159"/>
    </location>
</feature>
<dbReference type="STRING" id="9643.ENSUAMP00000025526"/>
<keyword evidence="10 13" id="KW-0675">Receptor</keyword>
<keyword evidence="9 14" id="KW-0472">Membrane</keyword>
<feature type="transmembrane region" description="Helical" evidence="14">
    <location>
        <begin position="89"/>
        <end position="118"/>
    </location>
</feature>
<keyword evidence="6 14" id="KW-0552">Olfaction</keyword>
<evidence type="ECO:0000313" key="17">
    <source>
        <dbReference type="Proteomes" id="UP000291022"/>
    </source>
</evidence>
<dbReference type="SUPFAM" id="SSF81321">
    <property type="entry name" value="Family A G protein-coupled receptor-like"/>
    <property type="match status" value="1"/>
</dbReference>
<feature type="transmembrane region" description="Helical" evidence="14">
    <location>
        <begin position="236"/>
        <end position="258"/>
    </location>
</feature>
<dbReference type="GO" id="GO:0004984">
    <property type="term" value="F:olfactory receptor activity"/>
    <property type="evidence" value="ECO:0007669"/>
    <property type="project" value="InterPro"/>
</dbReference>
<dbReference type="InterPro" id="IPR000276">
    <property type="entry name" value="GPCR_Rhodpsn"/>
</dbReference>
<dbReference type="AlphaFoldDB" id="A0A452S0J7"/>
<keyword evidence="17" id="KW-1185">Reference proteome</keyword>
<dbReference type="Proteomes" id="UP000291022">
    <property type="component" value="Unassembled WGS sequence"/>
</dbReference>
<evidence type="ECO:0000256" key="8">
    <source>
        <dbReference type="ARBA" id="ARBA00023040"/>
    </source>
</evidence>
<keyword evidence="4 14" id="KW-0716">Sensory transduction</keyword>
<reference evidence="16" key="3">
    <citation type="submission" date="2025-09" db="UniProtKB">
        <authorList>
            <consortium name="Ensembl"/>
        </authorList>
    </citation>
    <scope>IDENTIFICATION</scope>
</reference>
<keyword evidence="8 13" id="KW-0297">G-protein coupled receptor</keyword>
<keyword evidence="12 13" id="KW-0807">Transducer</keyword>
<comment type="similarity">
    <text evidence="13">Belongs to the G-protein coupled receptor 1 family.</text>
</comment>
<gene>
    <name evidence="16" type="primary">LOC123800303</name>
</gene>
<evidence type="ECO:0000256" key="2">
    <source>
        <dbReference type="ARBA" id="ARBA00004651"/>
    </source>
</evidence>
<proteinExistence type="inferred from homology"/>
<evidence type="ECO:0000256" key="13">
    <source>
        <dbReference type="RuleBase" id="RU000688"/>
    </source>
</evidence>
<evidence type="ECO:0000256" key="12">
    <source>
        <dbReference type="ARBA" id="ARBA00023224"/>
    </source>
</evidence>
<organism evidence="16 17">
    <name type="scientific">Ursus americanus</name>
    <name type="common">American black bear</name>
    <name type="synonym">Euarctos americanus</name>
    <dbReference type="NCBI Taxonomy" id="9643"/>
    <lineage>
        <taxon>Eukaryota</taxon>
        <taxon>Metazoa</taxon>
        <taxon>Chordata</taxon>
        <taxon>Craniata</taxon>
        <taxon>Vertebrata</taxon>
        <taxon>Euteleostomi</taxon>
        <taxon>Mammalia</taxon>
        <taxon>Eutheria</taxon>
        <taxon>Laurasiatheria</taxon>
        <taxon>Carnivora</taxon>
        <taxon>Caniformia</taxon>
        <taxon>Ursidae</taxon>
        <taxon>Ursus</taxon>
    </lineage>
</organism>
<keyword evidence="3 14" id="KW-1003">Cell membrane</keyword>
<sequence length="318" mass="35272">MRNGTTVQEFILEGFPAIQHLGKILFLVHLLAYLASIAGNAVIVTITCADSRLHTPMYFFLSIFSFLECGVVSAVIPKLLVIFLLDRKIISFLACFIQAFVFLFLGAAGFLLIAVMSLDRYVAICKPLHYTTIMNPKTCFLLVTACFTLAFPLISGMVIKVSQLSFCGPHVIPHFFCDVGPLIHLSCSDSRSAEMLAFALALVILLTSLIITIIAYSNIVVTIVRLPSAREKQKAFSTCSSHLIVLSLMYGSCVFIYVKPKQRNRLDSNREAALVNTVVTPLLNPVIYTLRNKQVHQALRETISNLPLMFLLQSSDFI</sequence>
<evidence type="ECO:0000256" key="3">
    <source>
        <dbReference type="ARBA" id="ARBA00022475"/>
    </source>
</evidence>
<evidence type="ECO:0000256" key="11">
    <source>
        <dbReference type="ARBA" id="ARBA00023180"/>
    </source>
</evidence>
<dbReference type="PROSITE" id="PS50262">
    <property type="entry name" value="G_PROTEIN_RECEP_F1_2"/>
    <property type="match status" value="1"/>
</dbReference>
<evidence type="ECO:0000313" key="16">
    <source>
        <dbReference type="Ensembl" id="ENSUAMP00000025526.1"/>
    </source>
</evidence>
<dbReference type="InterPro" id="IPR047132">
    <property type="entry name" value="Olfact_rcpt_6C-like"/>
</dbReference>
<reference evidence="17" key="1">
    <citation type="submission" date="2016-06" db="EMBL/GenBank/DDBJ databases">
        <title>De novo assembly and RNA-Seq shows season-dependent expression and editing in black bear kidneys.</title>
        <authorList>
            <person name="Korstanje R."/>
            <person name="Srivastava A."/>
            <person name="Sarsani V.K."/>
            <person name="Sheehan S.M."/>
            <person name="Seger R.L."/>
            <person name="Barter M.E."/>
            <person name="Lindqvist C."/>
            <person name="Brody L.C."/>
            <person name="Mullikin J.C."/>
        </authorList>
    </citation>
    <scope>NUCLEOTIDE SEQUENCE [LARGE SCALE GENOMIC DNA]</scope>
</reference>
<name>A0A452S0J7_URSAM</name>
<evidence type="ECO:0000256" key="10">
    <source>
        <dbReference type="ARBA" id="ARBA00023170"/>
    </source>
</evidence>
<dbReference type="PANTHER" id="PTHR26454:SF4">
    <property type="entry name" value="OLFACTORY RECEPTOR"/>
    <property type="match status" value="1"/>
</dbReference>
<evidence type="ECO:0000256" key="6">
    <source>
        <dbReference type="ARBA" id="ARBA00022725"/>
    </source>
</evidence>
<evidence type="ECO:0000256" key="9">
    <source>
        <dbReference type="ARBA" id="ARBA00023136"/>
    </source>
</evidence>
<reference evidence="16" key="2">
    <citation type="submission" date="2025-08" db="UniProtKB">
        <authorList>
            <consortium name="Ensembl"/>
        </authorList>
    </citation>
    <scope>IDENTIFICATION</scope>
</reference>
<evidence type="ECO:0000256" key="1">
    <source>
        <dbReference type="ARBA" id="ARBA00003929"/>
    </source>
</evidence>
<comment type="function">
    <text evidence="1">Putative odorant or sperm cell receptor.</text>
</comment>
<dbReference type="GeneTree" id="ENSGT01090000260086"/>
<dbReference type="OMA" id="FSIGECC"/>
<accession>A0A452S0J7</accession>
<feature type="transmembrane region" description="Helical" evidence="14">
    <location>
        <begin position="195"/>
        <end position="224"/>
    </location>
</feature>
<dbReference type="PRINTS" id="PR00237">
    <property type="entry name" value="GPCRRHODOPSN"/>
</dbReference>
<dbReference type="Pfam" id="PF13853">
    <property type="entry name" value="7tm_4"/>
    <property type="match status" value="1"/>
</dbReference>
<keyword evidence="7 14" id="KW-1133">Transmembrane helix</keyword>
<evidence type="ECO:0000256" key="5">
    <source>
        <dbReference type="ARBA" id="ARBA00022692"/>
    </source>
</evidence>
<feature type="transmembrane region" description="Helical" evidence="14">
    <location>
        <begin position="24"/>
        <end position="46"/>
    </location>
</feature>
<dbReference type="FunFam" id="1.20.1070.10:FF:000010">
    <property type="entry name" value="Olfactory receptor"/>
    <property type="match status" value="1"/>
</dbReference>
<keyword evidence="11" id="KW-0325">Glycoprotein</keyword>
<evidence type="ECO:0000256" key="7">
    <source>
        <dbReference type="ARBA" id="ARBA00022989"/>
    </source>
</evidence>
<feature type="transmembrane region" description="Helical" evidence="14">
    <location>
        <begin position="58"/>
        <end position="83"/>
    </location>
</feature>
<dbReference type="PROSITE" id="PS00237">
    <property type="entry name" value="G_PROTEIN_RECEP_F1_1"/>
    <property type="match status" value="1"/>
</dbReference>
<evidence type="ECO:0000256" key="14">
    <source>
        <dbReference type="RuleBase" id="RU363047"/>
    </source>
</evidence>
<dbReference type="InterPro" id="IPR000725">
    <property type="entry name" value="Olfact_rcpt"/>
</dbReference>
<protein>
    <recommendedName>
        <fullName evidence="14">Olfactory receptor</fullName>
    </recommendedName>
</protein>
<dbReference type="CDD" id="cd15912">
    <property type="entry name" value="7tmA_OR6C-like"/>
    <property type="match status" value="1"/>
</dbReference>
<evidence type="ECO:0000256" key="4">
    <source>
        <dbReference type="ARBA" id="ARBA00022606"/>
    </source>
</evidence>
<comment type="subcellular location">
    <subcellularLocation>
        <location evidence="2 14">Cell membrane</location>
        <topology evidence="2 14">Multi-pass membrane protein</topology>
    </subcellularLocation>
</comment>
<dbReference type="Gene3D" id="1.20.1070.10">
    <property type="entry name" value="Rhodopsin 7-helix transmembrane proteins"/>
    <property type="match status" value="1"/>
</dbReference>
<dbReference type="GO" id="GO:0004930">
    <property type="term" value="F:G protein-coupled receptor activity"/>
    <property type="evidence" value="ECO:0007669"/>
    <property type="project" value="UniProtKB-KW"/>
</dbReference>
<dbReference type="PRINTS" id="PR00245">
    <property type="entry name" value="OLFACTORYR"/>
</dbReference>
<dbReference type="GO" id="GO:0005886">
    <property type="term" value="C:plasma membrane"/>
    <property type="evidence" value="ECO:0007669"/>
    <property type="project" value="UniProtKB-SubCell"/>
</dbReference>
<dbReference type="PANTHER" id="PTHR26454">
    <property type="entry name" value="OLFACTORY RECEPTOR"/>
    <property type="match status" value="1"/>
</dbReference>
<feature type="domain" description="G-protein coupled receptors family 1 profile" evidence="15">
    <location>
        <begin position="39"/>
        <end position="288"/>
    </location>
</feature>
<evidence type="ECO:0000259" key="15">
    <source>
        <dbReference type="PROSITE" id="PS50262"/>
    </source>
</evidence>